<accession>A0ABD4DYQ7</accession>
<organism evidence="2 3">
    <name type="scientific">Burkholderia ubonensis</name>
    <dbReference type="NCBI Taxonomy" id="101571"/>
    <lineage>
        <taxon>Bacteria</taxon>
        <taxon>Pseudomonadati</taxon>
        <taxon>Pseudomonadota</taxon>
        <taxon>Betaproteobacteria</taxon>
        <taxon>Burkholderiales</taxon>
        <taxon>Burkholderiaceae</taxon>
        <taxon>Burkholderia</taxon>
        <taxon>Burkholderia cepacia complex</taxon>
    </lineage>
</organism>
<proteinExistence type="predicted"/>
<protein>
    <recommendedName>
        <fullName evidence="1">Tc1-like transposase DDE domain-containing protein</fullName>
    </recommendedName>
</protein>
<dbReference type="InterPro" id="IPR038717">
    <property type="entry name" value="Tc1-like_DDE_dom"/>
</dbReference>
<comment type="caution">
    <text evidence="2">The sequence shown here is derived from an EMBL/GenBank/DDBJ whole genome shotgun (WGS) entry which is preliminary data.</text>
</comment>
<sequence>MMVSTAVVFREFLGCLMLGARQPMFLVLDGHPIHKATLVQEFATARKGHLKLFRLPAYSPHLNPYEQVWAHVRHSFSKRLGRSEDEMQWPAIASLDRIQKLPALAKPFFRQPECNMPPCDIYFGNIDNRCVNWVVL</sequence>
<feature type="domain" description="Tc1-like transposase DDE" evidence="1">
    <location>
        <begin position="5"/>
        <end position="86"/>
    </location>
</feature>
<dbReference type="EMBL" id="LPAD01000081">
    <property type="protein sequence ID" value="KVN81582.1"/>
    <property type="molecule type" value="Genomic_DNA"/>
</dbReference>
<dbReference type="Proteomes" id="UP000057910">
    <property type="component" value="Unassembled WGS sequence"/>
</dbReference>
<evidence type="ECO:0000313" key="2">
    <source>
        <dbReference type="EMBL" id="KVN81582.1"/>
    </source>
</evidence>
<dbReference type="Gene3D" id="3.30.420.10">
    <property type="entry name" value="Ribonuclease H-like superfamily/Ribonuclease H"/>
    <property type="match status" value="1"/>
</dbReference>
<evidence type="ECO:0000259" key="1">
    <source>
        <dbReference type="Pfam" id="PF13358"/>
    </source>
</evidence>
<dbReference type="InterPro" id="IPR036397">
    <property type="entry name" value="RNaseH_sf"/>
</dbReference>
<dbReference type="Pfam" id="PF13358">
    <property type="entry name" value="DDE_3"/>
    <property type="match status" value="1"/>
</dbReference>
<dbReference type="AlphaFoldDB" id="A0ABD4DYQ7"/>
<gene>
    <name evidence="2" type="ORF">WJ68_20150</name>
</gene>
<dbReference type="RefSeq" id="WP_060040797.1">
    <property type="nucleotide sequence ID" value="NZ_LPAD01000081.1"/>
</dbReference>
<name>A0ABD4DYQ7_9BURK</name>
<evidence type="ECO:0000313" key="3">
    <source>
        <dbReference type="Proteomes" id="UP000057910"/>
    </source>
</evidence>
<reference evidence="2 3" key="1">
    <citation type="submission" date="2015-11" db="EMBL/GenBank/DDBJ databases">
        <title>Expanding the genomic diversity of Burkholderia species for the development of highly accurate diagnostics.</title>
        <authorList>
            <person name="Sahl J."/>
            <person name="Keim P."/>
            <person name="Wagner D."/>
        </authorList>
    </citation>
    <scope>NUCLEOTIDE SEQUENCE [LARGE SCALE GENOMIC DNA]</scope>
    <source>
        <strain evidence="2 3">MSMB1585WGS</strain>
    </source>
</reference>